<protein>
    <submittedName>
        <fullName evidence="1">Uncharacterized protein</fullName>
    </submittedName>
</protein>
<gene>
    <name evidence="1" type="ORF">DHEL01_v204276</name>
</gene>
<reference evidence="1" key="1">
    <citation type="submission" date="2017-09" db="EMBL/GenBank/DDBJ databases">
        <title>Polyketide synthases of a Diaporthe helianthi virulent isolate.</title>
        <authorList>
            <person name="Baroncelli R."/>
        </authorList>
    </citation>
    <scope>NUCLEOTIDE SEQUENCE [LARGE SCALE GENOMIC DNA]</scope>
    <source>
        <strain evidence="1">7/96</strain>
    </source>
</reference>
<evidence type="ECO:0000313" key="1">
    <source>
        <dbReference type="EMBL" id="POS77334.1"/>
    </source>
</evidence>
<comment type="caution">
    <text evidence="1">The sequence shown here is derived from an EMBL/GenBank/DDBJ whole genome shotgun (WGS) entry which is preliminary data.</text>
</comment>
<accession>A0A2P5I4D8</accession>
<dbReference type="Proteomes" id="UP000094444">
    <property type="component" value="Unassembled WGS sequence"/>
</dbReference>
<proteinExistence type="predicted"/>
<organism evidence="1 2">
    <name type="scientific">Diaporthe helianthi</name>
    <dbReference type="NCBI Taxonomy" id="158607"/>
    <lineage>
        <taxon>Eukaryota</taxon>
        <taxon>Fungi</taxon>
        <taxon>Dikarya</taxon>
        <taxon>Ascomycota</taxon>
        <taxon>Pezizomycotina</taxon>
        <taxon>Sordariomycetes</taxon>
        <taxon>Sordariomycetidae</taxon>
        <taxon>Diaporthales</taxon>
        <taxon>Diaporthaceae</taxon>
        <taxon>Diaporthe</taxon>
    </lineage>
</organism>
<evidence type="ECO:0000313" key="2">
    <source>
        <dbReference type="Proteomes" id="UP000094444"/>
    </source>
</evidence>
<name>A0A2P5I4D8_DIAHE</name>
<sequence length="143" mass="15679">MSRSSMLAAFLTVPFAGKHCLIPLPAAYPIASISMLPPPCCLNRPIAALRPTRPTSSLMFLPPPVTIRPFSGPLPLTVLMETTLFFLKISSWACSLPRSGIKPISPSLRLVRRYTSNTPDLLALLSCKDILVHIVRRCLDGRL</sequence>
<dbReference type="InParanoid" id="A0A2P5I4D8"/>
<dbReference type="EMBL" id="MAVT02000279">
    <property type="protein sequence ID" value="POS77334.1"/>
    <property type="molecule type" value="Genomic_DNA"/>
</dbReference>
<keyword evidence="2" id="KW-1185">Reference proteome</keyword>
<dbReference type="AlphaFoldDB" id="A0A2P5I4D8"/>